<dbReference type="SUPFAM" id="SSF52540">
    <property type="entry name" value="P-loop containing nucleoside triphosphate hydrolases"/>
    <property type="match status" value="1"/>
</dbReference>
<reference evidence="3 4" key="1">
    <citation type="journal article" date="2016" name="Int. J. Syst. Evol. Microbiol.">
        <title>Chitinibacter fontanus sp. nov., isolated from a spring.</title>
        <authorList>
            <person name="Sheu S.Y."/>
            <person name="Li Y.S."/>
            <person name="Young C.C."/>
            <person name="Chen W.M."/>
        </authorList>
    </citation>
    <scope>NUCLEOTIDE SEQUENCE [LARGE SCALE GENOMIC DNA]</scope>
    <source>
        <strain evidence="3 4">STM-7</strain>
    </source>
</reference>
<dbReference type="GO" id="GO:0005524">
    <property type="term" value="F:ATP binding"/>
    <property type="evidence" value="ECO:0007669"/>
    <property type="project" value="UniProtKB-KW"/>
</dbReference>
<feature type="domain" description="Mg chelatase-related protein C-terminal" evidence="2">
    <location>
        <begin position="129"/>
        <end position="221"/>
    </location>
</feature>
<dbReference type="Pfam" id="PF13335">
    <property type="entry name" value="Mg_chelatase_C"/>
    <property type="match status" value="1"/>
</dbReference>
<organism evidence="3 4">
    <name type="scientific">Chitinibacter fontanus</name>
    <dbReference type="NCBI Taxonomy" id="1737446"/>
    <lineage>
        <taxon>Bacteria</taxon>
        <taxon>Pseudomonadati</taxon>
        <taxon>Pseudomonadota</taxon>
        <taxon>Betaproteobacteria</taxon>
        <taxon>Neisseriales</taxon>
        <taxon>Chitinibacteraceae</taxon>
        <taxon>Chitinibacter</taxon>
    </lineage>
</organism>
<evidence type="ECO:0000259" key="1">
    <source>
        <dbReference type="Pfam" id="PF01078"/>
    </source>
</evidence>
<name>A0A7D5ZGG5_9NEIS</name>
<accession>A0A7D5ZGG5</accession>
<dbReference type="PANTHER" id="PTHR32039">
    <property type="entry name" value="MAGNESIUM-CHELATASE SUBUNIT CHLI"/>
    <property type="match status" value="1"/>
</dbReference>
<proteinExistence type="predicted"/>
<dbReference type="Proteomes" id="UP000510822">
    <property type="component" value="Chromosome"/>
</dbReference>
<dbReference type="PANTHER" id="PTHR32039:SF7">
    <property type="entry name" value="COMPETENCE PROTEIN COMM"/>
    <property type="match status" value="1"/>
</dbReference>
<gene>
    <name evidence="3" type="ORF">HZU75_07980</name>
</gene>
<dbReference type="InterPro" id="IPR045006">
    <property type="entry name" value="CHLI-like"/>
</dbReference>
<keyword evidence="4" id="KW-1185">Reference proteome</keyword>
<dbReference type="EMBL" id="CP058952">
    <property type="protein sequence ID" value="QLI81469.1"/>
    <property type="molecule type" value="Genomic_DNA"/>
</dbReference>
<sequence length="225" mass="24986">MQINSVFTGGSIPQPGEISLAHHGILFLDELPEFDRKVLEVLREPLENGKIHISRAAQQAEFPAQFQLVAAMNPCPCGYLGHPKKACRCTPEQVARYRGRISGPLLDRIDMVVEVGALSDEVLLSREPGEPSLPVRQRVFLARQKQIQRQARHNAALPSSAIDEHCQPDPAGLALLQKAVNKLAWSARAYHRVLRLARTVADLAGSDQIESRHISEAIQYRRGIE</sequence>
<dbReference type="KEGG" id="cfon:HZU75_07980"/>
<keyword evidence="3" id="KW-0547">Nucleotide-binding</keyword>
<dbReference type="AlphaFoldDB" id="A0A7D5ZGG5"/>
<evidence type="ECO:0000259" key="2">
    <source>
        <dbReference type="Pfam" id="PF13335"/>
    </source>
</evidence>
<dbReference type="Pfam" id="PF01078">
    <property type="entry name" value="Mg_chelatase"/>
    <property type="match status" value="1"/>
</dbReference>
<dbReference type="Gene3D" id="3.40.50.300">
    <property type="entry name" value="P-loop containing nucleotide triphosphate hydrolases"/>
    <property type="match status" value="1"/>
</dbReference>
<dbReference type="InterPro" id="IPR000523">
    <property type="entry name" value="Mg_chelatse_chII-like_cat_dom"/>
</dbReference>
<keyword evidence="3" id="KW-0067">ATP-binding</keyword>
<evidence type="ECO:0000313" key="4">
    <source>
        <dbReference type="Proteomes" id="UP000510822"/>
    </source>
</evidence>
<feature type="domain" description="Magnesium chelatase ChlI-like catalytic" evidence="1">
    <location>
        <begin position="6"/>
        <end position="120"/>
    </location>
</feature>
<dbReference type="InterPro" id="IPR027417">
    <property type="entry name" value="P-loop_NTPase"/>
</dbReference>
<protein>
    <submittedName>
        <fullName evidence="3">ATP-binding protein</fullName>
    </submittedName>
</protein>
<dbReference type="InterPro" id="IPR025158">
    <property type="entry name" value="Mg_chelat-rel_C"/>
</dbReference>
<evidence type="ECO:0000313" key="3">
    <source>
        <dbReference type="EMBL" id="QLI81469.1"/>
    </source>
</evidence>